<evidence type="ECO:0000259" key="12">
    <source>
        <dbReference type="PROSITE" id="PS50975"/>
    </source>
</evidence>
<dbReference type="SUPFAM" id="SSF51246">
    <property type="entry name" value="Rudiment single hybrid motif"/>
    <property type="match status" value="1"/>
</dbReference>
<dbReference type="FunFam" id="3.30.1490.20:FF:000006">
    <property type="entry name" value="phosphoribosylamine--glycine ligase, chloroplastic-like"/>
    <property type="match status" value="1"/>
</dbReference>
<evidence type="ECO:0000256" key="6">
    <source>
        <dbReference type="ARBA" id="ARBA00022840"/>
    </source>
</evidence>
<evidence type="ECO:0000313" key="13">
    <source>
        <dbReference type="EMBL" id="GJC83756.1"/>
    </source>
</evidence>
<dbReference type="SUPFAM" id="SSF56059">
    <property type="entry name" value="Glutathione synthetase ATP-binding domain-like"/>
    <property type="match status" value="1"/>
</dbReference>
<dbReference type="Proteomes" id="UP001055172">
    <property type="component" value="Unassembled WGS sequence"/>
</dbReference>
<dbReference type="Gene3D" id="3.30.470.20">
    <property type="entry name" value="ATP-grasp fold, B domain"/>
    <property type="match status" value="2"/>
</dbReference>
<keyword evidence="6 11" id="KW-0067">ATP-binding</keyword>
<proteinExistence type="inferred from homology"/>
<dbReference type="PROSITE" id="PS50975">
    <property type="entry name" value="ATP_GRASP"/>
    <property type="match status" value="1"/>
</dbReference>
<organism evidence="13 14">
    <name type="scientific">Colletotrichum liriopes</name>
    <dbReference type="NCBI Taxonomy" id="708192"/>
    <lineage>
        <taxon>Eukaryota</taxon>
        <taxon>Fungi</taxon>
        <taxon>Dikarya</taxon>
        <taxon>Ascomycota</taxon>
        <taxon>Pezizomycotina</taxon>
        <taxon>Sordariomycetes</taxon>
        <taxon>Hypocreomycetidae</taxon>
        <taxon>Glomerellales</taxon>
        <taxon>Glomerellaceae</taxon>
        <taxon>Colletotrichum</taxon>
        <taxon>Colletotrichum spaethianum species complex</taxon>
    </lineage>
</organism>
<evidence type="ECO:0000256" key="11">
    <source>
        <dbReference type="PROSITE-ProRule" id="PRU00409"/>
    </source>
</evidence>
<dbReference type="SMART" id="SM01210">
    <property type="entry name" value="GARS_C"/>
    <property type="match status" value="1"/>
</dbReference>
<dbReference type="Pfam" id="PF01071">
    <property type="entry name" value="GARS_A"/>
    <property type="match status" value="1"/>
</dbReference>
<evidence type="ECO:0000256" key="3">
    <source>
        <dbReference type="ARBA" id="ARBA00022598"/>
    </source>
</evidence>
<dbReference type="InterPro" id="IPR013815">
    <property type="entry name" value="ATP_grasp_subdomain_1"/>
</dbReference>
<dbReference type="Pfam" id="PF02843">
    <property type="entry name" value="GARS_C"/>
    <property type="match status" value="1"/>
</dbReference>
<dbReference type="GO" id="GO:0006164">
    <property type="term" value="P:purine nucleotide biosynthetic process"/>
    <property type="evidence" value="ECO:0007669"/>
    <property type="project" value="UniProtKB-KW"/>
</dbReference>
<dbReference type="InterPro" id="IPR011761">
    <property type="entry name" value="ATP-grasp"/>
</dbReference>
<dbReference type="GO" id="GO:0004637">
    <property type="term" value="F:phosphoribosylamine-glycine ligase activity"/>
    <property type="evidence" value="ECO:0007669"/>
    <property type="project" value="UniProtKB-EC"/>
</dbReference>
<dbReference type="SUPFAM" id="SSF52440">
    <property type="entry name" value="PreATP-grasp domain"/>
    <property type="match status" value="1"/>
</dbReference>
<dbReference type="Pfam" id="PF02844">
    <property type="entry name" value="GARS_N"/>
    <property type="match status" value="1"/>
</dbReference>
<evidence type="ECO:0000256" key="1">
    <source>
        <dbReference type="ARBA" id="ARBA00005174"/>
    </source>
</evidence>
<evidence type="ECO:0000256" key="5">
    <source>
        <dbReference type="ARBA" id="ARBA00022755"/>
    </source>
</evidence>
<gene>
    <name evidence="13" type="ORF">ColLi_06594</name>
</gene>
<evidence type="ECO:0000256" key="7">
    <source>
        <dbReference type="ARBA" id="ARBA00038345"/>
    </source>
</evidence>
<dbReference type="HAMAP" id="MF_00138">
    <property type="entry name" value="GARS"/>
    <property type="match status" value="1"/>
</dbReference>
<evidence type="ECO:0000256" key="10">
    <source>
        <dbReference type="ARBA" id="ARBA00049057"/>
    </source>
</evidence>
<dbReference type="EC" id="6.3.4.13" evidence="2"/>
<dbReference type="InterPro" id="IPR016185">
    <property type="entry name" value="PreATP-grasp_dom_sf"/>
</dbReference>
<accession>A0AA37LTK8</accession>
<sequence length="416" mass="45033">MATKHRKLRILLIGKGGREHALAWKLTRSQFVEHVYVAPGNAGTEVLPKASNCQEIAECDYPGLVQLAQNLYINLVVVGPDDAVVGGLGDHFRDNGIPCFAPSKRAAIIEGSKGYAKDFMCRRKIPTADYETFDTNDYEKAKMYLKKLDCRVVIKVDGLAAGKGVILPETPEEAEKALEEIILKGKFGKAGETVVIEEYLEGYEISVLTFTDGTSILSLPPGQDHKRAHDGNKGLNTGGMGVYTPVPSVSAAHMAEIEETIIRPTIRGLELDCPRVLEYNARFGDPETQSMILLLPDEALPELLLACVENRLADVTLDASSEFACNITVAAGGYPELYRKGAIIQMNPPPEGTERVDGELRTAGGRVFSVAATGKTLEEAVSAAYKGAGMIRFEGMFYRKDIAASSLNLVPGRGRG</sequence>
<dbReference type="PANTHER" id="PTHR43472:SF1">
    <property type="entry name" value="PHOSPHORIBOSYLAMINE--GLYCINE LIGASE, CHLOROPLASTIC"/>
    <property type="match status" value="1"/>
</dbReference>
<dbReference type="InterPro" id="IPR020561">
    <property type="entry name" value="PRibGlycinamid_synth_ATP-grasp"/>
</dbReference>
<dbReference type="InterPro" id="IPR037123">
    <property type="entry name" value="PRibGlycinamide_synth_C_sf"/>
</dbReference>
<dbReference type="GO" id="GO:0046872">
    <property type="term" value="F:metal ion binding"/>
    <property type="evidence" value="ECO:0007669"/>
    <property type="project" value="InterPro"/>
</dbReference>
<dbReference type="InterPro" id="IPR011054">
    <property type="entry name" value="Rudment_hybrid_motif"/>
</dbReference>
<dbReference type="InterPro" id="IPR020559">
    <property type="entry name" value="PRibGlycinamide_synth_CS"/>
</dbReference>
<dbReference type="NCBIfam" id="TIGR00877">
    <property type="entry name" value="purD"/>
    <property type="match status" value="1"/>
</dbReference>
<dbReference type="InterPro" id="IPR020562">
    <property type="entry name" value="PRibGlycinamide_synth_N"/>
</dbReference>
<comment type="caution">
    <text evidence="13">The sequence shown here is derived from an EMBL/GenBank/DDBJ whole genome shotgun (WGS) entry which is preliminary data.</text>
</comment>
<dbReference type="PROSITE" id="PS00184">
    <property type="entry name" value="GARS"/>
    <property type="match status" value="1"/>
</dbReference>
<dbReference type="PANTHER" id="PTHR43472">
    <property type="entry name" value="PHOSPHORIBOSYLAMINE--GLYCINE LIGASE"/>
    <property type="match status" value="1"/>
</dbReference>
<keyword evidence="14" id="KW-1185">Reference proteome</keyword>
<evidence type="ECO:0000256" key="4">
    <source>
        <dbReference type="ARBA" id="ARBA00022741"/>
    </source>
</evidence>
<comment type="pathway">
    <text evidence="1">Purine metabolism; IMP biosynthesis via de novo pathway; N(1)-(5-phospho-D-ribosyl)glycinamide from 5-phospho-alpha-D-ribose 1-diphosphate: step 2/2.</text>
</comment>
<dbReference type="AlphaFoldDB" id="A0AA37LTK8"/>
<dbReference type="Gene3D" id="3.30.1490.20">
    <property type="entry name" value="ATP-grasp fold, A domain"/>
    <property type="match status" value="1"/>
</dbReference>
<dbReference type="InterPro" id="IPR000115">
    <property type="entry name" value="PRibGlycinamide_synth"/>
</dbReference>
<keyword evidence="5" id="KW-0658">Purine biosynthesis</keyword>
<comment type="similarity">
    <text evidence="7">Belongs to the GARS family.</text>
</comment>
<dbReference type="InterPro" id="IPR020560">
    <property type="entry name" value="PRibGlycinamide_synth_C-dom"/>
</dbReference>
<dbReference type="EMBL" id="BPPX01000012">
    <property type="protein sequence ID" value="GJC83756.1"/>
    <property type="molecule type" value="Genomic_DNA"/>
</dbReference>
<dbReference type="Gene3D" id="3.40.50.20">
    <property type="match status" value="1"/>
</dbReference>
<dbReference type="Gene3D" id="3.90.600.10">
    <property type="entry name" value="Phosphoribosylglycinamide synthetase, C-terminal domain"/>
    <property type="match status" value="1"/>
</dbReference>
<evidence type="ECO:0000313" key="14">
    <source>
        <dbReference type="Proteomes" id="UP001055172"/>
    </source>
</evidence>
<keyword evidence="3" id="KW-0436">Ligase</keyword>
<reference evidence="13 14" key="1">
    <citation type="submission" date="2021-07" db="EMBL/GenBank/DDBJ databases">
        <title>Genome data of Colletotrichum spaethianum.</title>
        <authorList>
            <person name="Utami Y.D."/>
            <person name="Hiruma K."/>
        </authorList>
    </citation>
    <scope>NUCLEOTIDE SEQUENCE [LARGE SCALE GENOMIC DNA]</scope>
    <source>
        <strain evidence="13 14">MAFF 242679</strain>
    </source>
</reference>
<protein>
    <recommendedName>
        <fullName evidence="2">phosphoribosylamine--glycine ligase</fullName>
        <ecNumber evidence="2">6.3.4.13</ecNumber>
    </recommendedName>
    <alternativeName>
        <fullName evidence="8">Glycinamide ribonucleotide synthetase</fullName>
    </alternativeName>
    <alternativeName>
        <fullName evidence="9">Phosphoribosylglycinamide synthetase</fullName>
    </alternativeName>
</protein>
<feature type="domain" description="ATP-grasp" evidence="12">
    <location>
        <begin position="117"/>
        <end position="309"/>
    </location>
</feature>
<dbReference type="GO" id="GO:0004641">
    <property type="term" value="F:phosphoribosylformylglycinamidine cyclo-ligase activity"/>
    <property type="evidence" value="ECO:0007669"/>
    <property type="project" value="UniProtKB-EC"/>
</dbReference>
<evidence type="ECO:0000256" key="9">
    <source>
        <dbReference type="ARBA" id="ARBA00042864"/>
    </source>
</evidence>
<dbReference type="SMART" id="SM01209">
    <property type="entry name" value="GARS_A"/>
    <property type="match status" value="1"/>
</dbReference>
<dbReference type="GO" id="GO:0005524">
    <property type="term" value="F:ATP binding"/>
    <property type="evidence" value="ECO:0007669"/>
    <property type="project" value="UniProtKB-UniRule"/>
</dbReference>
<evidence type="ECO:0000256" key="2">
    <source>
        <dbReference type="ARBA" id="ARBA00013255"/>
    </source>
</evidence>
<evidence type="ECO:0000256" key="8">
    <source>
        <dbReference type="ARBA" id="ARBA00042242"/>
    </source>
</evidence>
<name>A0AA37LTK8_9PEZI</name>
<dbReference type="GO" id="GO:0009113">
    <property type="term" value="P:purine nucleobase biosynthetic process"/>
    <property type="evidence" value="ECO:0007669"/>
    <property type="project" value="InterPro"/>
</dbReference>
<keyword evidence="4 11" id="KW-0547">Nucleotide-binding</keyword>
<comment type="catalytic activity">
    <reaction evidence="10">
        <text>2-formamido-N(1)-(5-O-phospho-beta-D-ribosyl)acetamidine + ATP = 5-amino-1-(5-phospho-beta-D-ribosyl)imidazole + ADP + phosphate + H(+)</text>
        <dbReference type="Rhea" id="RHEA:23032"/>
        <dbReference type="ChEBI" id="CHEBI:15378"/>
        <dbReference type="ChEBI" id="CHEBI:30616"/>
        <dbReference type="ChEBI" id="CHEBI:43474"/>
        <dbReference type="ChEBI" id="CHEBI:137981"/>
        <dbReference type="ChEBI" id="CHEBI:147287"/>
        <dbReference type="ChEBI" id="CHEBI:456216"/>
        <dbReference type="EC" id="6.3.3.1"/>
    </reaction>
</comment>